<evidence type="ECO:0000313" key="4">
    <source>
        <dbReference type="Proteomes" id="UP000533900"/>
    </source>
</evidence>
<sequence>MQRLPLNTSFKHHTIVALVISLWLVVFLVVIAPFDAADLDFNARFVILPIYGVISFVAYMLLIPLQNWVFQYLKKWIIPLELLFIIAFNFVQIVVSFVYYKTDLVNGDYNFQTFGLYVYLPIALIILPIIIFCRWFLNKKTPIKKKNVITLKGDNKLDVLKILPDDLICVSSADNYVEVSYLIRGELHKKLLRNTLKAIQHDLPDLLKVHRSHLINPAHFKAWNDSKSIKLTGMEIPVSKNYKSAIMELI</sequence>
<keyword evidence="1" id="KW-1133">Transmembrane helix</keyword>
<feature type="transmembrane region" description="Helical" evidence="1">
    <location>
        <begin position="77"/>
        <end position="100"/>
    </location>
</feature>
<dbReference type="GO" id="GO:0003677">
    <property type="term" value="F:DNA binding"/>
    <property type="evidence" value="ECO:0007669"/>
    <property type="project" value="InterPro"/>
</dbReference>
<evidence type="ECO:0000259" key="2">
    <source>
        <dbReference type="SMART" id="SM00850"/>
    </source>
</evidence>
<dbReference type="Proteomes" id="UP000533900">
    <property type="component" value="Unassembled WGS sequence"/>
</dbReference>
<feature type="transmembrane region" description="Helical" evidence="1">
    <location>
        <begin position="46"/>
        <end position="65"/>
    </location>
</feature>
<protein>
    <submittedName>
        <fullName evidence="3">LytTR family transcriptional regulator</fullName>
    </submittedName>
</protein>
<accession>A0A842IT82</accession>
<feature type="domain" description="HTH LytTR-type" evidence="2">
    <location>
        <begin position="157"/>
        <end position="250"/>
    </location>
</feature>
<feature type="transmembrane region" description="Helical" evidence="1">
    <location>
        <begin position="12"/>
        <end position="34"/>
    </location>
</feature>
<dbReference type="EMBL" id="JACLCP010000004">
    <property type="protein sequence ID" value="MBC2845985.1"/>
    <property type="molecule type" value="Genomic_DNA"/>
</dbReference>
<dbReference type="RefSeq" id="WP_185789707.1">
    <property type="nucleotide sequence ID" value="NZ_JACLCP010000004.1"/>
</dbReference>
<reference evidence="3" key="1">
    <citation type="submission" date="2020-08" db="EMBL/GenBank/DDBJ databases">
        <title>Winogradskyella ouciana sp. nov., isolated from the hadal seawater of the Mariana Trench.</title>
        <authorList>
            <person name="He X."/>
        </authorList>
    </citation>
    <scope>NUCLEOTIDE SEQUENCE [LARGE SCALE GENOMIC DNA]</scope>
    <source>
        <strain evidence="3">KCTC 52348</strain>
    </source>
</reference>
<keyword evidence="4" id="KW-1185">Reference proteome</keyword>
<organism evidence="3 4">
    <name type="scientific">Winogradskyella flava</name>
    <dbReference type="NCBI Taxonomy" id="1884876"/>
    <lineage>
        <taxon>Bacteria</taxon>
        <taxon>Pseudomonadati</taxon>
        <taxon>Bacteroidota</taxon>
        <taxon>Flavobacteriia</taxon>
        <taxon>Flavobacteriales</taxon>
        <taxon>Flavobacteriaceae</taxon>
        <taxon>Winogradskyella</taxon>
    </lineage>
</organism>
<gene>
    <name evidence="3" type="ORF">H7F21_12840</name>
</gene>
<evidence type="ECO:0000256" key="1">
    <source>
        <dbReference type="SAM" id="Phobius"/>
    </source>
</evidence>
<feature type="transmembrane region" description="Helical" evidence="1">
    <location>
        <begin position="116"/>
        <end position="137"/>
    </location>
</feature>
<comment type="caution">
    <text evidence="3">The sequence shown here is derived from an EMBL/GenBank/DDBJ whole genome shotgun (WGS) entry which is preliminary data.</text>
</comment>
<dbReference type="InterPro" id="IPR007492">
    <property type="entry name" value="LytTR_DNA-bd_dom"/>
</dbReference>
<evidence type="ECO:0000313" key="3">
    <source>
        <dbReference type="EMBL" id="MBC2845985.1"/>
    </source>
</evidence>
<keyword evidence="1" id="KW-0472">Membrane</keyword>
<keyword evidence="1" id="KW-0812">Transmembrane</keyword>
<dbReference type="Gene3D" id="2.40.50.1020">
    <property type="entry name" value="LytTr DNA-binding domain"/>
    <property type="match status" value="1"/>
</dbReference>
<name>A0A842IT82_9FLAO</name>
<dbReference type="SMART" id="SM00850">
    <property type="entry name" value="LytTR"/>
    <property type="match status" value="1"/>
</dbReference>
<dbReference type="AlphaFoldDB" id="A0A842IT82"/>
<proteinExistence type="predicted"/>
<dbReference type="Pfam" id="PF04397">
    <property type="entry name" value="LytTR"/>
    <property type="match status" value="1"/>
</dbReference>